<reference evidence="1" key="1">
    <citation type="journal article" date="2023" name="Mol. Ecol. Resour.">
        <title>Chromosome-level genome assembly of a triploid poplar Populus alba 'Berolinensis'.</title>
        <authorList>
            <person name="Chen S."/>
            <person name="Yu Y."/>
            <person name="Wang X."/>
            <person name="Wang S."/>
            <person name="Zhang T."/>
            <person name="Zhou Y."/>
            <person name="He R."/>
            <person name="Meng N."/>
            <person name="Wang Y."/>
            <person name="Liu W."/>
            <person name="Liu Z."/>
            <person name="Liu J."/>
            <person name="Guo Q."/>
            <person name="Huang H."/>
            <person name="Sederoff R.R."/>
            <person name="Wang G."/>
            <person name="Qu G."/>
            <person name="Chen S."/>
        </authorList>
    </citation>
    <scope>NUCLEOTIDE SEQUENCE</scope>
    <source>
        <strain evidence="1">SC-2020</strain>
    </source>
</reference>
<organism evidence="1 3">
    <name type="scientific">Populus alba x Populus x berolinensis</name>
    <dbReference type="NCBI Taxonomy" id="444605"/>
    <lineage>
        <taxon>Eukaryota</taxon>
        <taxon>Viridiplantae</taxon>
        <taxon>Streptophyta</taxon>
        <taxon>Embryophyta</taxon>
        <taxon>Tracheophyta</taxon>
        <taxon>Spermatophyta</taxon>
        <taxon>Magnoliopsida</taxon>
        <taxon>eudicotyledons</taxon>
        <taxon>Gunneridae</taxon>
        <taxon>Pentapetalae</taxon>
        <taxon>rosids</taxon>
        <taxon>fabids</taxon>
        <taxon>Malpighiales</taxon>
        <taxon>Salicaceae</taxon>
        <taxon>Saliceae</taxon>
        <taxon>Populus</taxon>
    </lineage>
</organism>
<evidence type="ECO:0000313" key="3">
    <source>
        <dbReference type="Proteomes" id="UP001164929"/>
    </source>
</evidence>
<gene>
    <name evidence="1" type="ORF">NC653_013290</name>
    <name evidence="2" type="ORF">NC653_013316</name>
</gene>
<name>A0AAD6QU25_9ROSI</name>
<proteinExistence type="predicted"/>
<dbReference type="EMBL" id="JAQIZT010000005">
    <property type="protein sequence ID" value="KAJ6996638.1"/>
    <property type="molecule type" value="Genomic_DNA"/>
</dbReference>
<sequence length="23" mass="2834">MEGQRRLFLRMRTPYTLSLVLRP</sequence>
<dbReference type="AlphaFoldDB" id="A0AAD6QU25"/>
<dbReference type="Proteomes" id="UP001164929">
    <property type="component" value="Chromosome 5"/>
</dbReference>
<comment type="caution">
    <text evidence="1">The sequence shown here is derived from an EMBL/GenBank/DDBJ whole genome shotgun (WGS) entry which is preliminary data.</text>
</comment>
<accession>A0AAD6QU25</accession>
<keyword evidence="3" id="KW-1185">Reference proteome</keyword>
<dbReference type="EMBL" id="JAQIZT010000005">
    <property type="protein sequence ID" value="KAJ6996673.1"/>
    <property type="molecule type" value="Genomic_DNA"/>
</dbReference>
<evidence type="ECO:0000313" key="1">
    <source>
        <dbReference type="EMBL" id="KAJ6996638.1"/>
    </source>
</evidence>
<evidence type="ECO:0000313" key="2">
    <source>
        <dbReference type="EMBL" id="KAJ6996673.1"/>
    </source>
</evidence>
<protein>
    <submittedName>
        <fullName evidence="1">Uncharacterized protein</fullName>
    </submittedName>
</protein>